<dbReference type="Gene3D" id="2.40.10.10">
    <property type="entry name" value="Trypsin-like serine proteases"/>
    <property type="match status" value="1"/>
</dbReference>
<dbReference type="OrthoDB" id="6378239at2759"/>
<dbReference type="InterPro" id="IPR009003">
    <property type="entry name" value="Peptidase_S1_PA"/>
</dbReference>
<dbReference type="PhylomeDB" id="E9GNH4"/>
<dbReference type="GO" id="GO:0004252">
    <property type="term" value="F:serine-type endopeptidase activity"/>
    <property type="evidence" value="ECO:0007669"/>
    <property type="project" value="InterPro"/>
</dbReference>
<dbReference type="PANTHER" id="PTHR24276:SF91">
    <property type="entry name" value="AT26814P-RELATED"/>
    <property type="match status" value="1"/>
</dbReference>
<evidence type="ECO:0000259" key="5">
    <source>
        <dbReference type="Pfam" id="PF00089"/>
    </source>
</evidence>
<evidence type="ECO:0000313" key="6">
    <source>
        <dbReference type="EMBL" id="EFX78957.1"/>
    </source>
</evidence>
<protein>
    <recommendedName>
        <fullName evidence="5">Peptidase S1 domain-containing protein</fullName>
    </recommendedName>
</protein>
<evidence type="ECO:0000256" key="1">
    <source>
        <dbReference type="ARBA" id="ARBA00022670"/>
    </source>
</evidence>
<dbReference type="InParanoid" id="E9GNH4"/>
<accession>E9GNH4</accession>
<dbReference type="GO" id="GO:0045087">
    <property type="term" value="P:innate immune response"/>
    <property type="evidence" value="ECO:0000318"/>
    <property type="project" value="GO_Central"/>
</dbReference>
<dbReference type="GO" id="GO:0005615">
    <property type="term" value="C:extracellular space"/>
    <property type="evidence" value="ECO:0000318"/>
    <property type="project" value="GO_Central"/>
</dbReference>
<dbReference type="Pfam" id="PF00089">
    <property type="entry name" value="Trypsin"/>
    <property type="match status" value="1"/>
</dbReference>
<gene>
    <name evidence="6" type="ORF">DAPPUDRAFT_319989</name>
</gene>
<evidence type="ECO:0000313" key="7">
    <source>
        <dbReference type="Proteomes" id="UP000000305"/>
    </source>
</evidence>
<keyword evidence="7" id="KW-1185">Reference proteome</keyword>
<dbReference type="SUPFAM" id="SSF50494">
    <property type="entry name" value="Trypsin-like serine proteases"/>
    <property type="match status" value="1"/>
</dbReference>
<evidence type="ECO:0000256" key="2">
    <source>
        <dbReference type="ARBA" id="ARBA00022801"/>
    </source>
</evidence>
<reference evidence="6 7" key="1">
    <citation type="journal article" date="2011" name="Science">
        <title>The ecoresponsive genome of Daphnia pulex.</title>
        <authorList>
            <person name="Colbourne J.K."/>
            <person name="Pfrender M.E."/>
            <person name="Gilbert D."/>
            <person name="Thomas W.K."/>
            <person name="Tucker A."/>
            <person name="Oakley T.H."/>
            <person name="Tokishita S."/>
            <person name="Aerts A."/>
            <person name="Arnold G.J."/>
            <person name="Basu M.K."/>
            <person name="Bauer D.J."/>
            <person name="Caceres C.E."/>
            <person name="Carmel L."/>
            <person name="Casola C."/>
            <person name="Choi J.H."/>
            <person name="Detter J.C."/>
            <person name="Dong Q."/>
            <person name="Dusheyko S."/>
            <person name="Eads B.D."/>
            <person name="Frohlich T."/>
            <person name="Geiler-Samerotte K.A."/>
            <person name="Gerlach D."/>
            <person name="Hatcher P."/>
            <person name="Jogdeo S."/>
            <person name="Krijgsveld J."/>
            <person name="Kriventseva E.V."/>
            <person name="Kultz D."/>
            <person name="Laforsch C."/>
            <person name="Lindquist E."/>
            <person name="Lopez J."/>
            <person name="Manak J.R."/>
            <person name="Muller J."/>
            <person name="Pangilinan J."/>
            <person name="Patwardhan R.P."/>
            <person name="Pitluck S."/>
            <person name="Pritham E.J."/>
            <person name="Rechtsteiner A."/>
            <person name="Rho M."/>
            <person name="Rogozin I.B."/>
            <person name="Sakarya O."/>
            <person name="Salamov A."/>
            <person name="Schaack S."/>
            <person name="Shapiro H."/>
            <person name="Shiga Y."/>
            <person name="Skalitzky C."/>
            <person name="Smith Z."/>
            <person name="Souvorov A."/>
            <person name="Sung W."/>
            <person name="Tang Z."/>
            <person name="Tsuchiya D."/>
            <person name="Tu H."/>
            <person name="Vos H."/>
            <person name="Wang M."/>
            <person name="Wolf Y.I."/>
            <person name="Yamagata H."/>
            <person name="Yamada T."/>
            <person name="Ye Y."/>
            <person name="Shaw J.R."/>
            <person name="Andrews J."/>
            <person name="Crease T.J."/>
            <person name="Tang H."/>
            <person name="Lucas S.M."/>
            <person name="Robertson H.M."/>
            <person name="Bork P."/>
            <person name="Koonin E.V."/>
            <person name="Zdobnov E.M."/>
            <person name="Grigoriev I.V."/>
            <person name="Lynch M."/>
            <person name="Boore J.L."/>
        </authorList>
    </citation>
    <scope>NUCLEOTIDE SEQUENCE [LARGE SCALE GENOMIC DNA]</scope>
</reference>
<dbReference type="InterPro" id="IPR050430">
    <property type="entry name" value="Peptidase_S1"/>
</dbReference>
<keyword evidence="2" id="KW-0378">Hydrolase</keyword>
<evidence type="ECO:0000256" key="3">
    <source>
        <dbReference type="ARBA" id="ARBA00022825"/>
    </source>
</evidence>
<proteinExistence type="predicted"/>
<keyword evidence="1" id="KW-0645">Protease</keyword>
<keyword evidence="4" id="KW-1015">Disulfide bond</keyword>
<dbReference type="GO" id="GO:0006508">
    <property type="term" value="P:proteolysis"/>
    <property type="evidence" value="ECO:0007669"/>
    <property type="project" value="UniProtKB-KW"/>
</dbReference>
<dbReference type="EMBL" id="GL732555">
    <property type="protein sequence ID" value="EFX78957.1"/>
    <property type="molecule type" value="Genomic_DNA"/>
</dbReference>
<dbReference type="InterPro" id="IPR001254">
    <property type="entry name" value="Trypsin_dom"/>
</dbReference>
<dbReference type="AlphaFoldDB" id="E9GNH4"/>
<dbReference type="HOGENOM" id="CLU_2111323_0_0_1"/>
<organism evidence="6 7">
    <name type="scientific">Daphnia pulex</name>
    <name type="common">Water flea</name>
    <dbReference type="NCBI Taxonomy" id="6669"/>
    <lineage>
        <taxon>Eukaryota</taxon>
        <taxon>Metazoa</taxon>
        <taxon>Ecdysozoa</taxon>
        <taxon>Arthropoda</taxon>
        <taxon>Crustacea</taxon>
        <taxon>Branchiopoda</taxon>
        <taxon>Diplostraca</taxon>
        <taxon>Cladocera</taxon>
        <taxon>Anomopoda</taxon>
        <taxon>Daphniidae</taxon>
        <taxon>Daphnia</taxon>
    </lineage>
</organism>
<keyword evidence="3" id="KW-0720">Serine protease</keyword>
<sequence>MINLSPVSVRPSNSANEISDSTVILNTLGVAGDETNSVTNYVSKIIVHENYSVNGTGYDDEGGPILVSGSQVGIASFFSRSNQCNDPNAPAVFTRVSAYASWIAKTMAKNPPPMI</sequence>
<dbReference type="InterPro" id="IPR043504">
    <property type="entry name" value="Peptidase_S1_PA_chymotrypsin"/>
</dbReference>
<name>E9GNH4_DAPPU</name>
<dbReference type="KEGG" id="dpx:DAPPUDRAFT_319989"/>
<evidence type="ECO:0000256" key="4">
    <source>
        <dbReference type="ARBA" id="ARBA00023157"/>
    </source>
</evidence>
<dbReference type="Proteomes" id="UP000000305">
    <property type="component" value="Unassembled WGS sequence"/>
</dbReference>
<feature type="domain" description="Peptidase S1" evidence="5">
    <location>
        <begin position="60"/>
        <end position="103"/>
    </location>
</feature>
<dbReference type="PANTHER" id="PTHR24276">
    <property type="entry name" value="POLYSERASE-RELATED"/>
    <property type="match status" value="1"/>
</dbReference>